<dbReference type="AlphaFoldDB" id="A0A1I2SXT1"/>
<dbReference type="GO" id="GO:0016787">
    <property type="term" value="F:hydrolase activity"/>
    <property type="evidence" value="ECO:0007669"/>
    <property type="project" value="UniProtKB-KW"/>
</dbReference>
<dbReference type="SUPFAM" id="SSF50891">
    <property type="entry name" value="Cyclophilin-like"/>
    <property type="match status" value="1"/>
</dbReference>
<dbReference type="PANTHER" id="PTHR34698">
    <property type="entry name" value="5-OXOPROLINASE SUBUNIT B"/>
    <property type="match status" value="1"/>
</dbReference>
<dbReference type="OrthoDB" id="9778567at2"/>
<dbReference type="EMBL" id="FOOG01000057">
    <property type="protein sequence ID" value="SFG56729.1"/>
    <property type="molecule type" value="Genomic_DNA"/>
</dbReference>
<dbReference type="Pfam" id="PF02682">
    <property type="entry name" value="CT_C_D"/>
    <property type="match status" value="1"/>
</dbReference>
<reference evidence="6" key="1">
    <citation type="submission" date="2016-10" db="EMBL/GenBank/DDBJ databases">
        <authorList>
            <person name="Varghese N."/>
            <person name="Submissions S."/>
        </authorList>
    </citation>
    <scope>NUCLEOTIDE SEQUENCE [LARGE SCALE GENOMIC DNA]</scope>
    <source>
        <strain evidence="6">FP5</strain>
    </source>
</reference>
<evidence type="ECO:0000259" key="4">
    <source>
        <dbReference type="SMART" id="SM00796"/>
    </source>
</evidence>
<dbReference type="Proteomes" id="UP000198897">
    <property type="component" value="Unassembled WGS sequence"/>
</dbReference>
<dbReference type="NCBIfam" id="TIGR00370">
    <property type="entry name" value="5-oxoprolinase subunit PxpB"/>
    <property type="match status" value="1"/>
</dbReference>
<evidence type="ECO:0000313" key="5">
    <source>
        <dbReference type="EMBL" id="SFG56729.1"/>
    </source>
</evidence>
<dbReference type="SMART" id="SM00796">
    <property type="entry name" value="AHS1"/>
    <property type="match status" value="1"/>
</dbReference>
<accession>A0A1I2SXT1</accession>
<feature type="domain" description="Carboxyltransferase" evidence="4">
    <location>
        <begin position="3"/>
        <end position="214"/>
    </location>
</feature>
<dbReference type="GO" id="GO:0005524">
    <property type="term" value="F:ATP binding"/>
    <property type="evidence" value="ECO:0007669"/>
    <property type="project" value="UniProtKB-KW"/>
</dbReference>
<dbReference type="PANTHER" id="PTHR34698:SF2">
    <property type="entry name" value="5-OXOPROLINASE SUBUNIT B"/>
    <property type="match status" value="1"/>
</dbReference>
<keyword evidence="3" id="KW-0067">ATP-binding</keyword>
<evidence type="ECO:0000256" key="2">
    <source>
        <dbReference type="ARBA" id="ARBA00022801"/>
    </source>
</evidence>
<dbReference type="Gene3D" id="2.40.100.10">
    <property type="entry name" value="Cyclophilin-like"/>
    <property type="match status" value="1"/>
</dbReference>
<evidence type="ECO:0000256" key="1">
    <source>
        <dbReference type="ARBA" id="ARBA00022741"/>
    </source>
</evidence>
<proteinExistence type="predicted"/>
<evidence type="ECO:0000313" key="6">
    <source>
        <dbReference type="Proteomes" id="UP000198897"/>
    </source>
</evidence>
<evidence type="ECO:0000256" key="3">
    <source>
        <dbReference type="ARBA" id="ARBA00022840"/>
    </source>
</evidence>
<keyword evidence="6" id="KW-1185">Reference proteome</keyword>
<dbReference type="InterPro" id="IPR003833">
    <property type="entry name" value="CT_C_D"/>
</dbReference>
<keyword evidence="2" id="KW-0378">Hydrolase</keyword>
<dbReference type="InterPro" id="IPR010016">
    <property type="entry name" value="PxpB"/>
</dbReference>
<dbReference type="RefSeq" id="WP_089754504.1">
    <property type="nucleotide sequence ID" value="NZ_FOOG01000057.1"/>
</dbReference>
<protein>
    <submittedName>
        <fullName evidence="5">Inhibitor of KinA</fullName>
    </submittedName>
</protein>
<dbReference type="Gene3D" id="3.30.1360.40">
    <property type="match status" value="1"/>
</dbReference>
<organism evidence="5 6">
    <name type="scientific">Halobacillus alkaliphilus</name>
    <dbReference type="NCBI Taxonomy" id="396056"/>
    <lineage>
        <taxon>Bacteria</taxon>
        <taxon>Bacillati</taxon>
        <taxon>Bacillota</taxon>
        <taxon>Bacilli</taxon>
        <taxon>Bacillales</taxon>
        <taxon>Bacillaceae</taxon>
        <taxon>Halobacillus</taxon>
    </lineage>
</organism>
<dbReference type="SUPFAM" id="SSF160467">
    <property type="entry name" value="PH0987 N-terminal domain-like"/>
    <property type="match status" value="1"/>
</dbReference>
<name>A0A1I2SXT1_9BACI</name>
<gene>
    <name evidence="5" type="ORF">SAMN05216353_1577</name>
</gene>
<dbReference type="InterPro" id="IPR029000">
    <property type="entry name" value="Cyclophilin-like_dom_sf"/>
</dbReference>
<keyword evidence="1" id="KW-0547">Nucleotide-binding</keyword>
<sequence length="237" mass="26849">MNYQFQPLGDQAVVIDLGNEISQRIHEDVQSISNLLEEHQPDWIIEYIPAFTNVTILYSPLFVYQQIKQTDTLPYDWVCEQLKQMLTQNKRDKIPEPRTIEIPVCYGGDYGPDLSYVAEYTDLKEDEVINRHMNGNYIVYMIGFAPGFPYIGGMDETISTPRRDDPRLEIPAGSVGIAGSQTGVYPITTPGGWQLIGKTPLQLFQPEEEPPSLLQAGDKIKFTSISEKEYLAIKEGK</sequence>